<organism evidence="1 2">
    <name type="scientific">Faucicola osloensis</name>
    <name type="common">Moraxella osloensis</name>
    <dbReference type="NCBI Taxonomy" id="34062"/>
    <lineage>
        <taxon>Bacteria</taxon>
        <taxon>Pseudomonadati</taxon>
        <taxon>Pseudomonadota</taxon>
        <taxon>Gammaproteobacteria</taxon>
        <taxon>Moraxellales</taxon>
        <taxon>Moraxellaceae</taxon>
        <taxon>Faucicola</taxon>
    </lineage>
</organism>
<dbReference type="Proteomes" id="UP000229340">
    <property type="component" value="Plasmid pNP7-1"/>
</dbReference>
<keyword evidence="1" id="KW-0614">Plasmid</keyword>
<evidence type="ECO:0000313" key="1">
    <source>
        <dbReference type="EMBL" id="ATR79704.1"/>
    </source>
</evidence>
<accession>A0A2D2LXE9</accession>
<sequence length="148" mass="17157">MFDIQVPLPAQEVITPHHPYKHHRLAKEVIRKMARLLEDTPQQVKQAVIDGDQTATLIFWLEFYKNPIHRAYNQLVYCHHCDRFALNLTNNTSMTGIGVSFAKLPLLYDKIAALQTKNFHTILTTLEDFVCTHAVIKVDKLRLSEFML</sequence>
<proteinExistence type="predicted"/>
<gene>
    <name evidence="1" type="ORF">NP7_10085</name>
</gene>
<protein>
    <submittedName>
        <fullName evidence="1">Uncharacterized protein</fullName>
    </submittedName>
</protein>
<reference evidence="2" key="1">
    <citation type="submission" date="2017-10" db="EMBL/GenBank/DDBJ databases">
        <title>Complete genome sequence of Moraxella osloensis NP7 isolated from human skin.</title>
        <authorList>
            <person name="Lee K."/>
            <person name="Lim J.Y."/>
            <person name="Hwang I."/>
        </authorList>
    </citation>
    <scope>NUCLEOTIDE SEQUENCE [LARGE SCALE GENOMIC DNA]</scope>
    <source>
        <strain evidence="2">NP7</strain>
        <plasmid evidence="2">pnp7-1</plasmid>
    </source>
</reference>
<evidence type="ECO:0000313" key="2">
    <source>
        <dbReference type="Proteomes" id="UP000229340"/>
    </source>
</evidence>
<name>A0A2D2LXE9_FAUOS</name>
<geneLocation type="plasmid" evidence="2">
    <name>pnp7-1</name>
</geneLocation>
<dbReference type="EMBL" id="CP024444">
    <property type="protein sequence ID" value="ATR79704.1"/>
    <property type="molecule type" value="Genomic_DNA"/>
</dbReference>
<dbReference type="RefSeq" id="WP_100271058.1">
    <property type="nucleotide sequence ID" value="NZ_CP024444.1"/>
</dbReference>
<dbReference type="AlphaFoldDB" id="A0A2D2LXE9"/>